<dbReference type="RefSeq" id="WP_354493033.1">
    <property type="nucleotide sequence ID" value="NZ_JBEPMC010000008.1"/>
</dbReference>
<gene>
    <name evidence="2" type="ORF">ABID19_004417</name>
</gene>
<evidence type="ECO:0000313" key="2">
    <source>
        <dbReference type="EMBL" id="MET3581366.1"/>
    </source>
</evidence>
<accession>A0ABV2GSV0</accession>
<dbReference type="PANTHER" id="PTHR18964:SF149">
    <property type="entry name" value="BIFUNCTIONAL UDP-N-ACETYLGLUCOSAMINE 2-EPIMERASE_N-ACETYLMANNOSAMINE KINASE"/>
    <property type="match status" value="1"/>
</dbReference>
<dbReference type="InterPro" id="IPR043129">
    <property type="entry name" value="ATPase_NBD"/>
</dbReference>
<evidence type="ECO:0000313" key="3">
    <source>
        <dbReference type="Proteomes" id="UP001549204"/>
    </source>
</evidence>
<evidence type="ECO:0000256" key="1">
    <source>
        <dbReference type="ARBA" id="ARBA00006479"/>
    </source>
</evidence>
<dbReference type="GO" id="GO:0016301">
    <property type="term" value="F:kinase activity"/>
    <property type="evidence" value="ECO:0007669"/>
    <property type="project" value="UniProtKB-KW"/>
</dbReference>
<dbReference type="InterPro" id="IPR036390">
    <property type="entry name" value="WH_DNA-bd_sf"/>
</dbReference>
<keyword evidence="2" id="KW-0418">Kinase</keyword>
<dbReference type="Pfam" id="PF00480">
    <property type="entry name" value="ROK"/>
    <property type="match status" value="1"/>
</dbReference>
<dbReference type="Gene3D" id="1.10.10.10">
    <property type="entry name" value="Winged helix-like DNA-binding domain superfamily/Winged helix DNA-binding domain"/>
    <property type="match status" value="1"/>
</dbReference>
<proteinExistence type="inferred from homology"/>
<comment type="caution">
    <text evidence="2">The sequence shown here is derived from an EMBL/GenBank/DDBJ whole genome shotgun (WGS) entry which is preliminary data.</text>
</comment>
<dbReference type="SUPFAM" id="SSF46785">
    <property type="entry name" value="Winged helix' DNA-binding domain"/>
    <property type="match status" value="1"/>
</dbReference>
<dbReference type="InterPro" id="IPR036388">
    <property type="entry name" value="WH-like_DNA-bd_sf"/>
</dbReference>
<name>A0ABV2GSV0_9HYPH</name>
<comment type="similarity">
    <text evidence="1">Belongs to the ROK (NagC/XylR) family.</text>
</comment>
<dbReference type="Gene3D" id="3.30.420.40">
    <property type="match status" value="2"/>
</dbReference>
<reference evidence="2 3" key="1">
    <citation type="submission" date="2024-06" db="EMBL/GenBank/DDBJ databases">
        <title>Genomic Encyclopedia of Type Strains, Phase IV (KMG-IV): sequencing the most valuable type-strain genomes for metagenomic binning, comparative biology and taxonomic classification.</title>
        <authorList>
            <person name="Goeker M."/>
        </authorList>
    </citation>
    <scope>NUCLEOTIDE SEQUENCE [LARGE SCALE GENOMIC DNA]</scope>
    <source>
        <strain evidence="2 3">DSM 100022</strain>
    </source>
</reference>
<protein>
    <submittedName>
        <fullName evidence="2">NBD/HSP70 family sugar kinase</fullName>
    </submittedName>
</protein>
<dbReference type="PANTHER" id="PTHR18964">
    <property type="entry name" value="ROK (REPRESSOR, ORF, KINASE) FAMILY"/>
    <property type="match status" value="1"/>
</dbReference>
<dbReference type="SUPFAM" id="SSF53067">
    <property type="entry name" value="Actin-like ATPase domain"/>
    <property type="match status" value="1"/>
</dbReference>
<keyword evidence="3" id="KW-1185">Reference proteome</keyword>
<dbReference type="EMBL" id="JBEPMC010000008">
    <property type="protein sequence ID" value="MET3581366.1"/>
    <property type="molecule type" value="Genomic_DNA"/>
</dbReference>
<dbReference type="InterPro" id="IPR000600">
    <property type="entry name" value="ROK"/>
</dbReference>
<keyword evidence="2" id="KW-0808">Transferase</keyword>
<dbReference type="Proteomes" id="UP001549204">
    <property type="component" value="Unassembled WGS sequence"/>
</dbReference>
<sequence>MKQKQLSEADIRAAFTSSARSVFRTLFQSGPATRPQLGSTLGLSRPTLSSSIAELFAAGYVEKIGEVQGPLGRKAAMYRLGAGAGHVIAIDAGSTHVRTRVTTLDRRLLHHRVYRLSSNQRHLGAEISQAVAEEVEATLALTEPGWGKLRALGIALPSRVVADNAARAATGQENLFSHFTPPDGVPLLLENNVNCAALAEQSHGVAQGLNDFAYIQIGLKIGMGLVLGGRLIRGRSGAAGEIGHLPFPWGPGLRPQNAGLEDYVGAEALMQRTRAAWPQDAGAAPADTAALFALAGEGHAAALAQVKRHAEDIGAIVSACVGVVDPGIVVLGGGIGDNAIMLPYVRETVDRLSYPTEIHASSLGADATVLGIEKIAADHACELLVGK</sequence>
<organism evidence="2 3">
    <name type="scientific">Mesorhizobium robiniae</name>
    <dbReference type="NCBI Taxonomy" id="559315"/>
    <lineage>
        <taxon>Bacteria</taxon>
        <taxon>Pseudomonadati</taxon>
        <taxon>Pseudomonadota</taxon>
        <taxon>Alphaproteobacteria</taxon>
        <taxon>Hyphomicrobiales</taxon>
        <taxon>Phyllobacteriaceae</taxon>
        <taxon>Mesorhizobium</taxon>
    </lineage>
</organism>